<keyword evidence="1" id="KW-0732">Signal</keyword>
<protein>
    <submittedName>
        <fullName evidence="3">T9SS type A sorting domain-containing protein</fullName>
    </submittedName>
</protein>
<name>A0A916DX64_9BACT</name>
<evidence type="ECO:0000313" key="3">
    <source>
        <dbReference type="EMBL" id="BDS14741.1"/>
    </source>
</evidence>
<dbReference type="NCBIfam" id="TIGR04183">
    <property type="entry name" value="Por_Secre_tail"/>
    <property type="match status" value="1"/>
</dbReference>
<evidence type="ECO:0000313" key="4">
    <source>
        <dbReference type="Proteomes" id="UP001060919"/>
    </source>
</evidence>
<dbReference type="Pfam" id="PF18962">
    <property type="entry name" value="Por_Secre_tail"/>
    <property type="match status" value="1"/>
</dbReference>
<feature type="domain" description="Secretion system C-terminal sorting" evidence="2">
    <location>
        <begin position="423"/>
        <end position="493"/>
    </location>
</feature>
<dbReference type="EMBL" id="AP026867">
    <property type="protein sequence ID" value="BDS14741.1"/>
    <property type="molecule type" value="Genomic_DNA"/>
</dbReference>
<dbReference type="AlphaFoldDB" id="A0A916DX64"/>
<feature type="chain" id="PRO_5038082304" evidence="1">
    <location>
        <begin position="19"/>
        <end position="497"/>
    </location>
</feature>
<organism evidence="3 4">
    <name type="scientific">Aureispira anguillae</name>
    <dbReference type="NCBI Taxonomy" id="2864201"/>
    <lineage>
        <taxon>Bacteria</taxon>
        <taxon>Pseudomonadati</taxon>
        <taxon>Bacteroidota</taxon>
        <taxon>Saprospiria</taxon>
        <taxon>Saprospirales</taxon>
        <taxon>Saprospiraceae</taxon>
        <taxon>Aureispira</taxon>
    </lineage>
</organism>
<sequence>MRYIFIVLSLVYSLSCFAQQHDNNWLTGIGTPGTKSTQITFNNPIVLDSISRNMEIRGEIISMSDSLGNFIFYSNGIKIHNAQHQLMQNGDSLNPGQVADNFRQSGYPISEGMIAIPHPIEASKYYVFHQAITNASAIAGFADKLYYTLVDMNANGGLGKVETKNQILLENDSICAGQLEVVKHGNGRDWWLIQPMSGSNGYHVFLIAGNAITYHHKQYLGTIKILGSEMAGQATFNHQGNQYIRYDHYNDLDIYDFDRCSGYLSNYLHIPVIDSIDNLAGSGVLSGAAVSLNDRYLYVSSWIYLYQFDLWATDIAASKDTVAIHDNFTPTFIPTLFSYIQIAPDGKIYGHTYSNRYLHVIDYPDSAGLACNVRQHDIDIFFNNSQFFPNMPHYRMPALTGAACDTLTSIAIIGDNDLEEVSLYPNPTGSSVTIESESVIKNVMIYDALGREVKNIEKINQGIVELEIKDLENGIYIVWVELESGVILNKQLVVQKD</sequence>
<evidence type="ECO:0000259" key="2">
    <source>
        <dbReference type="Pfam" id="PF18962"/>
    </source>
</evidence>
<feature type="signal peptide" evidence="1">
    <location>
        <begin position="1"/>
        <end position="18"/>
    </location>
</feature>
<reference evidence="3" key="1">
    <citation type="submission" date="2022-09" db="EMBL/GenBank/DDBJ databases">
        <title>Aureispira anguillicida sp. nov., isolated from Leptocephalus of Japanese eel Anguilla japonica.</title>
        <authorList>
            <person name="Yuasa K."/>
            <person name="Mekata T."/>
            <person name="Ikunari K."/>
        </authorList>
    </citation>
    <scope>NUCLEOTIDE SEQUENCE</scope>
    <source>
        <strain evidence="3">EL160426</strain>
    </source>
</reference>
<dbReference type="KEGG" id="aup:AsAng_0055230"/>
<dbReference type="Proteomes" id="UP001060919">
    <property type="component" value="Chromosome"/>
</dbReference>
<accession>A0A916DX64</accession>
<dbReference type="InterPro" id="IPR026444">
    <property type="entry name" value="Secre_tail"/>
</dbReference>
<gene>
    <name evidence="3" type="ORF">AsAng_0055230</name>
</gene>
<dbReference type="RefSeq" id="WP_264789950.1">
    <property type="nucleotide sequence ID" value="NZ_AP026867.1"/>
</dbReference>
<proteinExistence type="predicted"/>
<keyword evidence="4" id="KW-1185">Reference proteome</keyword>
<evidence type="ECO:0000256" key="1">
    <source>
        <dbReference type="SAM" id="SignalP"/>
    </source>
</evidence>